<proteinExistence type="predicted"/>
<name>A0A160TAQ9_9ZZZZ</name>
<organism evidence="1">
    <name type="scientific">hydrothermal vent metagenome</name>
    <dbReference type="NCBI Taxonomy" id="652676"/>
    <lineage>
        <taxon>unclassified sequences</taxon>
        <taxon>metagenomes</taxon>
        <taxon>ecological metagenomes</taxon>
    </lineage>
</organism>
<protein>
    <recommendedName>
        <fullName evidence="2">Cation transporter</fullName>
    </recommendedName>
</protein>
<sequence length="121" mass="14044">MKQEEHRLGVSEVNLVVRHLKLDAKNVSNINDAITEIDKLYGLDAVSFDEQSQVLNLAYDASRLCLDGIEDVLAKHGIEVGHDWWTHFKEGYYKFVDQNIKDNSEHEPWSCHKSPPRNRRK</sequence>
<dbReference type="EMBL" id="CZQC01000022">
    <property type="protein sequence ID" value="CUS40723.1"/>
    <property type="molecule type" value="Genomic_DNA"/>
</dbReference>
<evidence type="ECO:0000313" key="1">
    <source>
        <dbReference type="EMBL" id="CUS40723.1"/>
    </source>
</evidence>
<gene>
    <name evidence="1" type="ORF">MGWOODY_Tha1202</name>
</gene>
<dbReference type="AlphaFoldDB" id="A0A160TAQ9"/>
<accession>A0A160TAQ9</accession>
<reference evidence="1" key="1">
    <citation type="submission" date="2015-10" db="EMBL/GenBank/DDBJ databases">
        <authorList>
            <person name="Gilbert D.G."/>
        </authorList>
    </citation>
    <scope>NUCLEOTIDE SEQUENCE</scope>
</reference>
<evidence type="ECO:0008006" key="2">
    <source>
        <dbReference type="Google" id="ProtNLM"/>
    </source>
</evidence>